<gene>
    <name evidence="1" type="ORF">LCGC14_1389700</name>
</gene>
<dbReference type="AlphaFoldDB" id="A0A0F9MFW7"/>
<sequence length="208" mass="23059">MATLTGPMLSLEARGALAKTLTFRHIRGRATVGRFLVPPNPKTPAQISIRGMNRRLAQAWQSISTANKATWQTDAEQKRIAPYHAYLSLNMKRWNRQRGLSQVAGAPELLGVSFLNPFSVFTTTPGKILFLATLVGSNLWNLVFFSIPTGETPFGRNNFLDFTPVFASPFWGGTYYNHPPGTFDFYGWAYGLDGTKSNVQGPFTKVVP</sequence>
<protein>
    <submittedName>
        <fullName evidence="1">Uncharacterized protein</fullName>
    </submittedName>
</protein>
<name>A0A0F9MFW7_9ZZZZ</name>
<proteinExistence type="predicted"/>
<comment type="caution">
    <text evidence="1">The sequence shown here is derived from an EMBL/GenBank/DDBJ whole genome shotgun (WGS) entry which is preliminary data.</text>
</comment>
<evidence type="ECO:0000313" key="1">
    <source>
        <dbReference type="EMBL" id="KKM75495.1"/>
    </source>
</evidence>
<organism evidence="1">
    <name type="scientific">marine sediment metagenome</name>
    <dbReference type="NCBI Taxonomy" id="412755"/>
    <lineage>
        <taxon>unclassified sequences</taxon>
        <taxon>metagenomes</taxon>
        <taxon>ecological metagenomes</taxon>
    </lineage>
</organism>
<reference evidence="1" key="1">
    <citation type="journal article" date="2015" name="Nature">
        <title>Complex archaea that bridge the gap between prokaryotes and eukaryotes.</title>
        <authorList>
            <person name="Spang A."/>
            <person name="Saw J.H."/>
            <person name="Jorgensen S.L."/>
            <person name="Zaremba-Niedzwiedzka K."/>
            <person name="Martijn J."/>
            <person name="Lind A.E."/>
            <person name="van Eijk R."/>
            <person name="Schleper C."/>
            <person name="Guy L."/>
            <person name="Ettema T.J."/>
        </authorList>
    </citation>
    <scope>NUCLEOTIDE SEQUENCE</scope>
</reference>
<dbReference type="EMBL" id="LAZR01008969">
    <property type="protein sequence ID" value="KKM75495.1"/>
    <property type="molecule type" value="Genomic_DNA"/>
</dbReference>
<accession>A0A0F9MFW7</accession>